<evidence type="ECO:0000313" key="21">
    <source>
        <dbReference type="EMBL" id="QTV22624.1"/>
    </source>
</evidence>
<dbReference type="Pfam" id="PF00361">
    <property type="entry name" value="Proton_antipo_M"/>
    <property type="match status" value="1"/>
</dbReference>
<evidence type="ECO:0000259" key="20">
    <source>
        <dbReference type="Pfam" id="PF00361"/>
    </source>
</evidence>
<evidence type="ECO:0000256" key="19">
    <source>
        <dbReference type="SAM" id="Phobius"/>
    </source>
</evidence>
<evidence type="ECO:0000256" key="14">
    <source>
        <dbReference type="ARBA" id="ARBA00023075"/>
    </source>
</evidence>
<dbReference type="AlphaFoldDB" id="A0A8B0JP49"/>
<dbReference type="CTD" id="4536"/>
<protein>
    <recommendedName>
        <fullName evidence="5">NADH-ubiquinone oxidoreductase chain 2</fullName>
        <ecNumber evidence="4">7.1.1.2</ecNumber>
    </recommendedName>
    <alternativeName>
        <fullName evidence="17">NADH dehydrogenase subunit 2</fullName>
    </alternativeName>
</protein>
<name>A0A8B0JP49_9HYME</name>
<feature type="transmembrane region" description="Helical" evidence="19">
    <location>
        <begin position="32"/>
        <end position="50"/>
    </location>
</feature>
<dbReference type="RefSeq" id="YP_010250543.1">
    <property type="nucleotide sequence ID" value="NC_060358.1"/>
</dbReference>
<dbReference type="PANTHER" id="PTHR46552">
    <property type="entry name" value="NADH-UBIQUINONE OXIDOREDUCTASE CHAIN 2"/>
    <property type="match status" value="1"/>
</dbReference>
<keyword evidence="16 19" id="KW-0472">Membrane</keyword>
<keyword evidence="14" id="KW-0830">Ubiquinone</keyword>
<keyword evidence="6" id="KW-0813">Transport</keyword>
<dbReference type="PANTHER" id="PTHR46552:SF1">
    <property type="entry name" value="NADH-UBIQUINONE OXIDOREDUCTASE CHAIN 2"/>
    <property type="match status" value="1"/>
</dbReference>
<evidence type="ECO:0000256" key="3">
    <source>
        <dbReference type="ARBA" id="ARBA00007012"/>
    </source>
</evidence>
<feature type="transmembrane region" description="Helical" evidence="19">
    <location>
        <begin position="62"/>
        <end position="81"/>
    </location>
</feature>
<evidence type="ECO:0000256" key="9">
    <source>
        <dbReference type="ARBA" id="ARBA00022792"/>
    </source>
</evidence>
<feature type="transmembrane region" description="Helical" evidence="19">
    <location>
        <begin position="7"/>
        <end position="26"/>
    </location>
</feature>
<feature type="transmembrane region" description="Helical" evidence="19">
    <location>
        <begin position="269"/>
        <end position="299"/>
    </location>
</feature>
<evidence type="ECO:0000256" key="13">
    <source>
        <dbReference type="ARBA" id="ARBA00023027"/>
    </source>
</evidence>
<keyword evidence="7" id="KW-0679">Respiratory chain</keyword>
<dbReference type="EMBL" id="MW402864">
    <property type="protein sequence ID" value="QTV22624.1"/>
    <property type="molecule type" value="Genomic_DNA"/>
</dbReference>
<evidence type="ECO:0000256" key="4">
    <source>
        <dbReference type="ARBA" id="ARBA00012944"/>
    </source>
</evidence>
<keyword evidence="11" id="KW-0249">Electron transport</keyword>
<evidence type="ECO:0000256" key="1">
    <source>
        <dbReference type="ARBA" id="ARBA00003257"/>
    </source>
</evidence>
<comment type="function">
    <text evidence="1">Core subunit of the mitochondrial membrane respiratory chain NADH dehydrogenase (Complex I) that is believed to belong to the minimal assembly required for catalysis. Complex I functions in the transfer of electrons from NADH to the respiratory chain. The immediate electron acceptor for the enzyme is believed to be ubiquinone.</text>
</comment>
<dbReference type="EC" id="7.1.1.2" evidence="4"/>
<gene>
    <name evidence="21" type="primary">ND2</name>
</gene>
<evidence type="ECO:0000256" key="15">
    <source>
        <dbReference type="ARBA" id="ARBA00023128"/>
    </source>
</evidence>
<comment type="subcellular location">
    <subcellularLocation>
        <location evidence="2">Mitochondrion inner membrane</location>
        <topology evidence="2">Multi-pass membrane protein</topology>
    </subcellularLocation>
</comment>
<dbReference type="GO" id="GO:0008137">
    <property type="term" value="F:NADH dehydrogenase (ubiquinone) activity"/>
    <property type="evidence" value="ECO:0007669"/>
    <property type="project" value="UniProtKB-EC"/>
</dbReference>
<comment type="similarity">
    <text evidence="3">Belongs to the complex I subunit 2 family.</text>
</comment>
<reference evidence="21" key="1">
    <citation type="submission" date="2020-12" db="EMBL/GenBank/DDBJ databases">
        <authorList>
            <person name="Li X.-L."/>
        </authorList>
    </citation>
    <scope>NUCLEOTIDE SEQUENCE</scope>
</reference>
<keyword evidence="10" id="KW-1278">Translocase</keyword>
<evidence type="ECO:0000256" key="10">
    <source>
        <dbReference type="ARBA" id="ARBA00022967"/>
    </source>
</evidence>
<evidence type="ECO:0000256" key="16">
    <source>
        <dbReference type="ARBA" id="ARBA00023136"/>
    </source>
</evidence>
<keyword evidence="13" id="KW-0520">NAD</keyword>
<feature type="transmembrane region" description="Helical" evidence="19">
    <location>
        <begin position="197"/>
        <end position="217"/>
    </location>
</feature>
<keyword evidence="12 19" id="KW-1133">Transmembrane helix</keyword>
<dbReference type="InterPro" id="IPR001750">
    <property type="entry name" value="ND/Mrp_TM"/>
</dbReference>
<dbReference type="GO" id="GO:0005743">
    <property type="term" value="C:mitochondrial inner membrane"/>
    <property type="evidence" value="ECO:0007669"/>
    <property type="project" value="UniProtKB-SubCell"/>
</dbReference>
<feature type="transmembrane region" description="Helical" evidence="19">
    <location>
        <begin position="121"/>
        <end position="143"/>
    </location>
</feature>
<evidence type="ECO:0000256" key="2">
    <source>
        <dbReference type="ARBA" id="ARBA00004448"/>
    </source>
</evidence>
<dbReference type="GO" id="GO:0006120">
    <property type="term" value="P:mitochondrial electron transport, NADH to ubiquinone"/>
    <property type="evidence" value="ECO:0007669"/>
    <property type="project" value="TreeGrafter"/>
</dbReference>
<feature type="transmembrane region" description="Helical" evidence="19">
    <location>
        <begin position="320"/>
        <end position="339"/>
    </location>
</feature>
<feature type="transmembrane region" description="Helical" evidence="19">
    <location>
        <begin position="237"/>
        <end position="263"/>
    </location>
</feature>
<feature type="domain" description="NADH:quinone oxidoreductase/Mrp antiporter transmembrane" evidence="20">
    <location>
        <begin position="12"/>
        <end position="281"/>
    </location>
</feature>
<comment type="catalytic activity">
    <reaction evidence="18">
        <text>a ubiquinone + NADH + 5 H(+)(in) = a ubiquinol + NAD(+) + 4 H(+)(out)</text>
        <dbReference type="Rhea" id="RHEA:29091"/>
        <dbReference type="Rhea" id="RHEA-COMP:9565"/>
        <dbReference type="Rhea" id="RHEA-COMP:9566"/>
        <dbReference type="ChEBI" id="CHEBI:15378"/>
        <dbReference type="ChEBI" id="CHEBI:16389"/>
        <dbReference type="ChEBI" id="CHEBI:17976"/>
        <dbReference type="ChEBI" id="CHEBI:57540"/>
        <dbReference type="ChEBI" id="CHEBI:57945"/>
        <dbReference type="EC" id="7.1.1.2"/>
    </reaction>
</comment>
<evidence type="ECO:0000256" key="18">
    <source>
        <dbReference type="ARBA" id="ARBA00049551"/>
    </source>
</evidence>
<evidence type="ECO:0000256" key="5">
    <source>
        <dbReference type="ARBA" id="ARBA00021008"/>
    </source>
</evidence>
<dbReference type="InterPro" id="IPR050175">
    <property type="entry name" value="Complex_I_Subunit_2"/>
</dbReference>
<evidence type="ECO:0000256" key="12">
    <source>
        <dbReference type="ARBA" id="ARBA00022989"/>
    </source>
</evidence>
<proteinExistence type="inferred from homology"/>
<accession>A0A8B0JP49</accession>
<evidence type="ECO:0000256" key="8">
    <source>
        <dbReference type="ARBA" id="ARBA00022692"/>
    </source>
</evidence>
<evidence type="ECO:0000256" key="11">
    <source>
        <dbReference type="ARBA" id="ARBA00022982"/>
    </source>
</evidence>
<dbReference type="GeneID" id="70590981"/>
<keyword evidence="9" id="KW-0999">Mitochondrion inner membrane</keyword>
<evidence type="ECO:0000256" key="7">
    <source>
        <dbReference type="ARBA" id="ARBA00022660"/>
    </source>
</evidence>
<keyword evidence="8 19" id="KW-0812">Transmembrane</keyword>
<feature type="transmembrane region" description="Helical" evidence="19">
    <location>
        <begin position="149"/>
        <end position="166"/>
    </location>
</feature>
<evidence type="ECO:0000256" key="6">
    <source>
        <dbReference type="ARBA" id="ARBA00022448"/>
    </source>
</evidence>
<organism evidence="21">
    <name type="scientific">Cerceris quinquefasciata</name>
    <dbReference type="NCBI Taxonomy" id="2026451"/>
    <lineage>
        <taxon>Eukaryota</taxon>
        <taxon>Metazoa</taxon>
        <taxon>Ecdysozoa</taxon>
        <taxon>Arthropoda</taxon>
        <taxon>Hexapoda</taxon>
        <taxon>Insecta</taxon>
        <taxon>Pterygota</taxon>
        <taxon>Neoptera</taxon>
        <taxon>Endopterygota</taxon>
        <taxon>Hymenoptera</taxon>
        <taxon>Apocrita</taxon>
        <taxon>Aculeata</taxon>
        <taxon>Apoidea</taxon>
        <taxon>Crabronidae</taxon>
        <taxon>Philanthinae</taxon>
        <taxon>Cercerini</taxon>
        <taxon>Cerceris</taxon>
    </lineage>
</organism>
<feature type="transmembrane region" description="Helical" evidence="19">
    <location>
        <begin position="173"/>
        <end position="191"/>
    </location>
</feature>
<feature type="transmembrane region" description="Helical" evidence="19">
    <location>
        <begin position="93"/>
        <end position="114"/>
    </location>
</feature>
<keyword evidence="15 21" id="KW-0496">Mitochondrion</keyword>
<sequence>MKMNMMLWINFYIIPFFFIINIMSIFINNNYIMWILLEMNNINFITLMILMSNKLNYYKKNLSNIFTYMIIQTISSLLIMINFIDSMSMINNFYFFEIGILIKLGIFPFHYWVIMIMNNMNWIIIFMLSSIQKIIPLMMIYLSEFSNKMNFILILSILLCSFWMMKQNNFKKIIAYSSIINSSWMMMMMFLNKFNCMFYFLIYSLTMLCLILILIKFNINNNKFIYSMNFMPFKFKFLFMLLMMALMGMPPMSMMWNMILIMLTLKKMMYSTIILIMLILSKLMMMISYLYISYSFFFLKKMNWKNLYKYSNKFWMKSNLMFIMISLITLMIFISIYLLNTFYN</sequence>
<evidence type="ECO:0000256" key="17">
    <source>
        <dbReference type="ARBA" id="ARBA00031028"/>
    </source>
</evidence>
<geneLocation type="mitochondrion" evidence="21"/>